<name>C3X4F9_9BURK</name>
<dbReference type="InterPro" id="IPR054828">
    <property type="entry name" value="Vit_B12_bind_prot"/>
</dbReference>
<dbReference type="Proteomes" id="UP000003973">
    <property type="component" value="Unassembled WGS sequence"/>
</dbReference>
<proteinExistence type="predicted"/>
<evidence type="ECO:0000256" key="1">
    <source>
        <dbReference type="ARBA" id="ARBA00022729"/>
    </source>
</evidence>
<dbReference type="CDD" id="cd01144">
    <property type="entry name" value="BtuF"/>
    <property type="match status" value="1"/>
</dbReference>
<keyword evidence="1 2" id="KW-0732">Signal</keyword>
<dbReference type="InterPro" id="IPR002491">
    <property type="entry name" value="ABC_transptr_periplasmic_BD"/>
</dbReference>
<comment type="caution">
    <text evidence="4">The sequence shown here is derived from an EMBL/GenBank/DDBJ whole genome shotgun (WGS) entry which is preliminary data.</text>
</comment>
<protein>
    <recommendedName>
        <fullName evidence="3">Fe/B12 periplasmic-binding domain-containing protein</fullName>
    </recommendedName>
</protein>
<dbReference type="GO" id="GO:0071281">
    <property type="term" value="P:cellular response to iron ion"/>
    <property type="evidence" value="ECO:0007669"/>
    <property type="project" value="TreeGrafter"/>
</dbReference>
<feature type="domain" description="Fe/B12 periplasmic-binding" evidence="3">
    <location>
        <begin position="43"/>
        <end position="295"/>
    </location>
</feature>
<keyword evidence="5" id="KW-1185">Reference proteome</keyword>
<dbReference type="eggNOG" id="COG0614">
    <property type="taxonomic scope" value="Bacteria"/>
</dbReference>
<feature type="chain" id="PRO_5002933723" description="Fe/B12 periplasmic-binding domain-containing protein" evidence="2">
    <location>
        <begin position="24"/>
        <end position="298"/>
    </location>
</feature>
<dbReference type="PANTHER" id="PTHR30535">
    <property type="entry name" value="VITAMIN B12-BINDING PROTEIN"/>
    <property type="match status" value="1"/>
</dbReference>
<evidence type="ECO:0000313" key="4">
    <source>
        <dbReference type="EMBL" id="EEO28095.1"/>
    </source>
</evidence>
<evidence type="ECO:0000256" key="2">
    <source>
        <dbReference type="SAM" id="SignalP"/>
    </source>
</evidence>
<dbReference type="HOGENOM" id="CLU_038034_2_5_4"/>
<dbReference type="NCBIfam" id="NF038402">
    <property type="entry name" value="TroA_like"/>
    <property type="match status" value="1"/>
</dbReference>
<dbReference type="Gene3D" id="3.40.50.1980">
    <property type="entry name" value="Nitrogenase molybdenum iron protein domain"/>
    <property type="match status" value="2"/>
</dbReference>
<dbReference type="SUPFAM" id="SSF53807">
    <property type="entry name" value="Helical backbone' metal receptor"/>
    <property type="match status" value="1"/>
</dbReference>
<organism evidence="4 5">
    <name type="scientific">Oxalobacter paraformigenes</name>
    <dbReference type="NCBI Taxonomy" id="556268"/>
    <lineage>
        <taxon>Bacteria</taxon>
        <taxon>Pseudomonadati</taxon>
        <taxon>Pseudomonadota</taxon>
        <taxon>Betaproteobacteria</taxon>
        <taxon>Burkholderiales</taxon>
        <taxon>Oxalobacteraceae</taxon>
        <taxon>Oxalobacter</taxon>
    </lineage>
</organism>
<dbReference type="PROSITE" id="PS50983">
    <property type="entry name" value="FE_B12_PBP"/>
    <property type="match status" value="1"/>
</dbReference>
<dbReference type="EMBL" id="ACDP02000006">
    <property type="protein sequence ID" value="EEO28095.1"/>
    <property type="molecule type" value="Genomic_DNA"/>
</dbReference>
<dbReference type="InterPro" id="IPR050902">
    <property type="entry name" value="ABC_Transporter_SBP"/>
</dbReference>
<feature type="signal peptide" evidence="2">
    <location>
        <begin position="1"/>
        <end position="23"/>
    </location>
</feature>
<evidence type="ECO:0000313" key="5">
    <source>
        <dbReference type="Proteomes" id="UP000003973"/>
    </source>
</evidence>
<dbReference type="PANTHER" id="PTHR30535:SF34">
    <property type="entry name" value="MOLYBDATE-BINDING PROTEIN MOLA"/>
    <property type="match status" value="1"/>
</dbReference>
<sequence length="298" mass="33196">MKKMRFLNTCLWFGLFMTANAWAAVSVTDDAGLAVTLSHPARRIVSLSPHATEMIYATGAGEQLVGVTRFSDYPGEVRQVPVVGDFRQIDLERVLALKPDLLIVWSGGNPPKQVAKLKQAGIPVFYSHPRRLQDIPDTMVRLGTLTGHEATAGRAAGKWRRKLEALKKKYRNRPSLRVFYQVSDVPLFTLNGRHIVNEIIEVCGGRNVFADLSVIAPHVSTEAVLAANPEVIVSSRGMGTEDGLSGWKRFRTLDAVRYGNLFRIDPDWLDRPGPRMISGVGMMCEKLDEGRKNRQAFR</sequence>
<dbReference type="Pfam" id="PF01497">
    <property type="entry name" value="Peripla_BP_2"/>
    <property type="match status" value="1"/>
</dbReference>
<gene>
    <name evidence="4" type="ORF">OFAG_01248</name>
</gene>
<accession>C3X4F9</accession>
<evidence type="ECO:0000259" key="3">
    <source>
        <dbReference type="PROSITE" id="PS50983"/>
    </source>
</evidence>
<dbReference type="AlphaFoldDB" id="C3X4F9"/>
<reference evidence="4" key="1">
    <citation type="submission" date="2011-10" db="EMBL/GenBank/DDBJ databases">
        <title>The Genome Sequence of Oxalobacter formigenes HOxBLS.</title>
        <authorList>
            <consortium name="The Broad Institute Genome Sequencing Platform"/>
            <person name="Earl A."/>
            <person name="Ward D."/>
            <person name="Feldgarden M."/>
            <person name="Gevers D."/>
            <person name="Allison M.J."/>
            <person name="Humphrey S."/>
            <person name="Young S.K."/>
            <person name="Zeng Q."/>
            <person name="Gargeya S."/>
            <person name="Fitzgerald M."/>
            <person name="Haas B."/>
            <person name="Abouelleil A."/>
            <person name="Alvarado L."/>
            <person name="Arachchi H.M."/>
            <person name="Berlin A."/>
            <person name="Brown A."/>
            <person name="Chapman S.B."/>
            <person name="Chen Z."/>
            <person name="Dunbar C."/>
            <person name="Freedman E."/>
            <person name="Gearin G."/>
            <person name="Goldberg J."/>
            <person name="Griggs A."/>
            <person name="Gujja S."/>
            <person name="Heiman D."/>
            <person name="Howarth C."/>
            <person name="Larson L."/>
            <person name="Lui A."/>
            <person name="MacDonald P.J.P."/>
            <person name="Montmayeur A."/>
            <person name="Murphy C."/>
            <person name="Neiman D."/>
            <person name="Pearson M."/>
            <person name="Priest M."/>
            <person name="Roberts A."/>
            <person name="Saif S."/>
            <person name="Shea T."/>
            <person name="Shenoy N."/>
            <person name="Sisk P."/>
            <person name="Stolte C."/>
            <person name="Sykes S."/>
            <person name="Wortman J."/>
            <person name="Nusbaum C."/>
            <person name="Birren B."/>
        </authorList>
    </citation>
    <scope>NUCLEOTIDE SEQUENCE [LARGE SCALE GENOMIC DNA]</scope>
    <source>
        <strain evidence="4">HOxBLS</strain>
    </source>
</reference>